<keyword evidence="7" id="KW-1185">Reference proteome</keyword>
<dbReference type="GO" id="GO:0005886">
    <property type="term" value="C:plasma membrane"/>
    <property type="evidence" value="ECO:0007669"/>
    <property type="project" value="UniProtKB-ARBA"/>
</dbReference>
<dbReference type="Pfam" id="PF03556">
    <property type="entry name" value="Cullin_binding"/>
    <property type="match status" value="1"/>
</dbReference>
<dbReference type="PANTHER" id="PTHR12281:SF31">
    <property type="entry name" value="DCN1-LIKE PROTEIN 3"/>
    <property type="match status" value="1"/>
</dbReference>
<dbReference type="GO" id="GO:2000436">
    <property type="term" value="P:positive regulation of protein neddylation"/>
    <property type="evidence" value="ECO:0007669"/>
    <property type="project" value="UniProtKB-ARBA"/>
</dbReference>
<reference evidence="6 7" key="1">
    <citation type="journal article" date="2024" name="bioRxiv">
        <title>A reference genome for Trichogramma kaykai: A tiny desert-dwelling parasitoid wasp with competing sex-ratio distorters.</title>
        <authorList>
            <person name="Culotta J."/>
            <person name="Lindsey A.R."/>
        </authorList>
    </citation>
    <scope>NUCLEOTIDE SEQUENCE [LARGE SCALE GENOMIC DNA]</scope>
    <source>
        <strain evidence="6 7">KSX58</strain>
    </source>
</reference>
<evidence type="ECO:0000256" key="2">
    <source>
        <dbReference type="ARBA" id="ARBA00059219"/>
    </source>
</evidence>
<feature type="region of interest" description="Disordered" evidence="4">
    <location>
        <begin position="39"/>
        <end position="62"/>
    </location>
</feature>
<dbReference type="FunFam" id="1.10.238.200:FF:000003">
    <property type="entry name" value="DCN1-like protein 3"/>
    <property type="match status" value="1"/>
</dbReference>
<evidence type="ECO:0000313" key="6">
    <source>
        <dbReference type="EMBL" id="KAL3385987.1"/>
    </source>
</evidence>
<dbReference type="PANTHER" id="PTHR12281">
    <property type="entry name" value="RP42 RELATED"/>
    <property type="match status" value="1"/>
</dbReference>
<name>A0ABD2VYY6_9HYME</name>
<dbReference type="EMBL" id="JBJJXI010000149">
    <property type="protein sequence ID" value="KAL3385987.1"/>
    <property type="molecule type" value="Genomic_DNA"/>
</dbReference>
<comment type="caution">
    <text evidence="6">The sequence shown here is derived from an EMBL/GenBank/DDBJ whole genome shotgun (WGS) entry which is preliminary data.</text>
</comment>
<evidence type="ECO:0000259" key="5">
    <source>
        <dbReference type="PROSITE" id="PS51229"/>
    </source>
</evidence>
<keyword evidence="1" id="KW-0833">Ubl conjugation pathway</keyword>
<proteinExistence type="predicted"/>
<comment type="function">
    <text evidence="3">Neddylation of cullins play an essential role in the regulation of SCF-type complexes activity.</text>
</comment>
<feature type="domain" description="DCUN1" evidence="5">
    <location>
        <begin position="142"/>
        <end position="333"/>
    </location>
</feature>
<dbReference type="InterPro" id="IPR042460">
    <property type="entry name" value="DCN1-like_PONY"/>
</dbReference>
<evidence type="ECO:0000256" key="1">
    <source>
        <dbReference type="ARBA" id="ARBA00022786"/>
    </source>
</evidence>
<feature type="compositionally biased region" description="Polar residues" evidence="4">
    <location>
        <begin position="127"/>
        <end position="138"/>
    </location>
</feature>
<dbReference type="InterPro" id="IPR005176">
    <property type="entry name" value="PONY_dom"/>
</dbReference>
<feature type="region of interest" description="Disordered" evidence="4">
    <location>
        <begin position="101"/>
        <end position="138"/>
    </location>
</feature>
<dbReference type="AlphaFoldDB" id="A0ABD2VYY6"/>
<dbReference type="FunFam" id="1.10.238.10:FF:000030">
    <property type="entry name" value="DCN1-like protein"/>
    <property type="match status" value="1"/>
</dbReference>
<protein>
    <recommendedName>
        <fullName evidence="3">Defective in cullin neddylation protein</fullName>
    </recommendedName>
</protein>
<organism evidence="6 7">
    <name type="scientific">Trichogramma kaykai</name>
    <dbReference type="NCBI Taxonomy" id="54128"/>
    <lineage>
        <taxon>Eukaryota</taxon>
        <taxon>Metazoa</taxon>
        <taxon>Ecdysozoa</taxon>
        <taxon>Arthropoda</taxon>
        <taxon>Hexapoda</taxon>
        <taxon>Insecta</taxon>
        <taxon>Pterygota</taxon>
        <taxon>Neoptera</taxon>
        <taxon>Endopterygota</taxon>
        <taxon>Hymenoptera</taxon>
        <taxon>Apocrita</taxon>
        <taxon>Proctotrupomorpha</taxon>
        <taxon>Chalcidoidea</taxon>
        <taxon>Trichogrammatidae</taxon>
        <taxon>Trichogramma</taxon>
    </lineage>
</organism>
<accession>A0ABD2VYY6</accession>
<gene>
    <name evidence="6" type="ORF">TKK_018502</name>
</gene>
<dbReference type="Gene3D" id="1.10.238.200">
    <property type="entry name" value="Cullin, PONY binding domain"/>
    <property type="match status" value="1"/>
</dbReference>
<comment type="function">
    <text evidence="2">Promotes neddylation of cullin components of SCF-type E3 ubiquitin ligase complexes and thus regulates SCF-type complex activity. Function promotes cell proliferation.</text>
</comment>
<dbReference type="Gene3D" id="1.10.238.10">
    <property type="entry name" value="EF-hand"/>
    <property type="match status" value="1"/>
</dbReference>
<dbReference type="PROSITE" id="PS51229">
    <property type="entry name" value="DCUN1"/>
    <property type="match status" value="1"/>
</dbReference>
<evidence type="ECO:0000313" key="7">
    <source>
        <dbReference type="Proteomes" id="UP001627154"/>
    </source>
</evidence>
<dbReference type="InterPro" id="IPR014764">
    <property type="entry name" value="DCN-prot"/>
</dbReference>
<sequence>MGNCLSCCKVPTASGGMNQSTILEQKNGSCQGHLVQAEENRELPDDVGTSNNSRNDGHRRSARSCHCDANRMIYHHIAPSIVSPCTSCNDNRTVPLVMVPTPLMQTTATNAGSGRSRPPRRRRQRSNDNNTSIMNLDNENNEERNKIQALFEKYKAPNGNAISVEGIDLLCKDLNLAPTDFQILVLAWKLNARQMCKFTQKEFEDGLKSMKVESIKEIREILPTICNELEKNRKLFRDLYKFVYKFGLDNEIGQRNLPADIAIKLWILVFTIHRPNILDRWINFLECRRVKFITRDTWLMFLAFIDCVKEDFSDYDESEAWPSLFDEFVEFETNNGIVVEREDYDDENL</sequence>
<evidence type="ECO:0000256" key="3">
    <source>
        <dbReference type="RuleBase" id="RU410713"/>
    </source>
</evidence>
<evidence type="ECO:0000256" key="4">
    <source>
        <dbReference type="SAM" id="MobiDB-lite"/>
    </source>
</evidence>
<dbReference type="Proteomes" id="UP001627154">
    <property type="component" value="Unassembled WGS sequence"/>
</dbReference>